<dbReference type="InterPro" id="IPR010976">
    <property type="entry name" value="B-phosphoglucomutase_hydrolase"/>
</dbReference>
<dbReference type="Gene3D" id="1.10.150.240">
    <property type="entry name" value="Putative phosphatase, domain 2"/>
    <property type="match status" value="1"/>
</dbReference>
<dbReference type="EMBL" id="BNAG01000004">
    <property type="protein sequence ID" value="GHE72349.1"/>
    <property type="molecule type" value="Genomic_DNA"/>
</dbReference>
<dbReference type="InterPro" id="IPR023214">
    <property type="entry name" value="HAD_sf"/>
</dbReference>
<keyword evidence="5" id="KW-0460">Magnesium</keyword>
<keyword evidence="6" id="KW-0413">Isomerase</keyword>
<dbReference type="RefSeq" id="WP_189631180.1">
    <property type="nucleotide sequence ID" value="NZ_BNAG01000004.1"/>
</dbReference>
<name>A0ABQ3IBL9_9BACT</name>
<dbReference type="SUPFAM" id="SSF56784">
    <property type="entry name" value="HAD-like"/>
    <property type="match status" value="1"/>
</dbReference>
<dbReference type="PANTHER" id="PTHR46193:SF18">
    <property type="entry name" value="HEXITOL PHOSPHATASE B"/>
    <property type="match status" value="1"/>
</dbReference>
<dbReference type="Proteomes" id="UP000658258">
    <property type="component" value="Unassembled WGS sequence"/>
</dbReference>
<dbReference type="InterPro" id="IPR023198">
    <property type="entry name" value="PGP-like_dom2"/>
</dbReference>
<evidence type="ECO:0000256" key="2">
    <source>
        <dbReference type="ARBA" id="ARBA00006171"/>
    </source>
</evidence>
<dbReference type="SFLD" id="SFLDS00003">
    <property type="entry name" value="Haloacid_Dehalogenase"/>
    <property type="match status" value="1"/>
</dbReference>
<dbReference type="InterPro" id="IPR051600">
    <property type="entry name" value="Beta-PGM-like"/>
</dbReference>
<evidence type="ECO:0000256" key="8">
    <source>
        <dbReference type="ARBA" id="ARBA00044926"/>
    </source>
</evidence>
<protein>
    <recommendedName>
        <fullName evidence="10">Beta-phosphoglucomutase</fullName>
        <ecNumber evidence="9">5.4.2.6</ecNumber>
    </recommendedName>
</protein>
<sequence>MILPKACIFDLDGVIVDTVPAHYIAWKSIADELNIPFTEKDNEQLKGVSRVDSMKRILAIGNLEKSDEEIEALTTRKNDRYVEIISKMTPADILPGVREFLHVLAEAGLKVALGSSSKNAPTILKAVGLSDLFQVKVDGNHISHSKPHPEVFLLGADRLGLHPSECVVFEDAISGVQAAKRGGFPCVGVGLPELLHEADLVVPDLKDADLTIFKRLPSFA</sequence>
<dbReference type="CDD" id="cd02598">
    <property type="entry name" value="HAD_BPGM"/>
    <property type="match status" value="1"/>
</dbReference>
<keyword evidence="12" id="KW-1185">Reference proteome</keyword>
<keyword evidence="4" id="KW-0479">Metal-binding</keyword>
<comment type="catalytic activity">
    <reaction evidence="8">
        <text>beta-D-glucose 1-phosphate = beta-D-glucose 6-phosphate</text>
        <dbReference type="Rhea" id="RHEA:20113"/>
        <dbReference type="ChEBI" id="CHEBI:57684"/>
        <dbReference type="ChEBI" id="CHEBI:58247"/>
        <dbReference type="EC" id="5.4.2.6"/>
    </reaction>
</comment>
<dbReference type="InterPro" id="IPR010972">
    <property type="entry name" value="Beta-PGM"/>
</dbReference>
<dbReference type="InterPro" id="IPR006439">
    <property type="entry name" value="HAD-SF_hydro_IA"/>
</dbReference>
<evidence type="ECO:0000313" key="11">
    <source>
        <dbReference type="EMBL" id="GHE72349.1"/>
    </source>
</evidence>
<dbReference type="SFLD" id="SFLDG01129">
    <property type="entry name" value="C1.5:_HAD__Beta-PGM__Phosphata"/>
    <property type="match status" value="1"/>
</dbReference>
<evidence type="ECO:0000256" key="6">
    <source>
        <dbReference type="ARBA" id="ARBA00023235"/>
    </source>
</evidence>
<dbReference type="InterPro" id="IPR036412">
    <property type="entry name" value="HAD-like_sf"/>
</dbReference>
<organism evidence="11 12">
    <name type="scientific">Roseivirga thermotolerans</name>
    <dbReference type="NCBI Taxonomy" id="1758176"/>
    <lineage>
        <taxon>Bacteria</taxon>
        <taxon>Pseudomonadati</taxon>
        <taxon>Bacteroidota</taxon>
        <taxon>Cytophagia</taxon>
        <taxon>Cytophagales</taxon>
        <taxon>Roseivirgaceae</taxon>
        <taxon>Roseivirga</taxon>
    </lineage>
</organism>
<accession>A0ABQ3IBL9</accession>
<evidence type="ECO:0000256" key="1">
    <source>
        <dbReference type="ARBA" id="ARBA00001946"/>
    </source>
</evidence>
<reference evidence="12" key="1">
    <citation type="journal article" date="2019" name="Int. J. Syst. Evol. Microbiol.">
        <title>The Global Catalogue of Microorganisms (GCM) 10K type strain sequencing project: providing services to taxonomists for standard genome sequencing and annotation.</title>
        <authorList>
            <consortium name="The Broad Institute Genomics Platform"/>
            <consortium name="The Broad Institute Genome Sequencing Center for Infectious Disease"/>
            <person name="Wu L."/>
            <person name="Ma J."/>
        </authorList>
    </citation>
    <scope>NUCLEOTIDE SEQUENCE [LARGE SCALE GENOMIC DNA]</scope>
    <source>
        <strain evidence="12">CGMCC 1.15111</strain>
    </source>
</reference>
<dbReference type="NCBIfam" id="TIGR02009">
    <property type="entry name" value="PGMB-YQAB-SF"/>
    <property type="match status" value="1"/>
</dbReference>
<keyword evidence="3" id="KW-0597">Phosphoprotein</keyword>
<comment type="cofactor">
    <cofactor evidence="1">
        <name>Mg(2+)</name>
        <dbReference type="ChEBI" id="CHEBI:18420"/>
    </cofactor>
</comment>
<evidence type="ECO:0000256" key="5">
    <source>
        <dbReference type="ARBA" id="ARBA00022842"/>
    </source>
</evidence>
<keyword evidence="7" id="KW-0119">Carbohydrate metabolism</keyword>
<dbReference type="Gene3D" id="3.40.50.1000">
    <property type="entry name" value="HAD superfamily/HAD-like"/>
    <property type="match status" value="1"/>
</dbReference>
<dbReference type="Pfam" id="PF00702">
    <property type="entry name" value="Hydrolase"/>
    <property type="match status" value="1"/>
</dbReference>
<evidence type="ECO:0000256" key="3">
    <source>
        <dbReference type="ARBA" id="ARBA00022553"/>
    </source>
</evidence>
<evidence type="ECO:0000256" key="7">
    <source>
        <dbReference type="ARBA" id="ARBA00023277"/>
    </source>
</evidence>
<evidence type="ECO:0000313" key="12">
    <source>
        <dbReference type="Proteomes" id="UP000658258"/>
    </source>
</evidence>
<dbReference type="SFLD" id="SFLDG01135">
    <property type="entry name" value="C1.5.6:_HAD__Beta-PGM__Phospha"/>
    <property type="match status" value="1"/>
</dbReference>
<dbReference type="NCBIfam" id="TIGR01509">
    <property type="entry name" value="HAD-SF-IA-v3"/>
    <property type="match status" value="1"/>
</dbReference>
<dbReference type="PANTHER" id="PTHR46193">
    <property type="entry name" value="6-PHOSPHOGLUCONATE PHOSPHATASE"/>
    <property type="match status" value="1"/>
</dbReference>
<comment type="caution">
    <text evidence="11">The sequence shown here is derived from an EMBL/GenBank/DDBJ whole genome shotgun (WGS) entry which is preliminary data.</text>
</comment>
<gene>
    <name evidence="11" type="primary">pgmB2</name>
    <name evidence="11" type="ORF">GCM10011340_30810</name>
</gene>
<evidence type="ECO:0000256" key="4">
    <source>
        <dbReference type="ARBA" id="ARBA00022723"/>
    </source>
</evidence>
<dbReference type="NCBIfam" id="TIGR01990">
    <property type="entry name" value="bPGM"/>
    <property type="match status" value="1"/>
</dbReference>
<evidence type="ECO:0000256" key="9">
    <source>
        <dbReference type="ARBA" id="ARBA00044968"/>
    </source>
</evidence>
<comment type="similarity">
    <text evidence="2">Belongs to the HAD-like hydrolase superfamily. CbbY/CbbZ/Gph/YieH family.</text>
</comment>
<evidence type="ECO:0000256" key="10">
    <source>
        <dbReference type="ARBA" id="ARBA00044991"/>
    </source>
</evidence>
<proteinExistence type="inferred from homology"/>
<dbReference type="EC" id="5.4.2.6" evidence="9"/>